<reference evidence="3 4" key="1">
    <citation type="submission" date="2019-03" db="EMBL/GenBank/DDBJ databases">
        <title>Genomic Encyclopedia of Type Strains, Phase IV (KMG-IV): sequencing the most valuable type-strain genomes for metagenomic binning, comparative biology and taxonomic classification.</title>
        <authorList>
            <person name="Goeker M."/>
        </authorList>
    </citation>
    <scope>NUCLEOTIDE SEQUENCE [LARGE SCALE GENOMIC DNA]</scope>
    <source>
        <strain evidence="3 4">DSM 203</strain>
    </source>
</reference>
<dbReference type="PROSITE" id="PS51257">
    <property type="entry name" value="PROKAR_LIPOPROTEIN"/>
    <property type="match status" value="1"/>
</dbReference>
<name>A0A4R4AGV5_MARGR</name>
<dbReference type="EMBL" id="SMDC01000002">
    <property type="protein sequence ID" value="TCW38512.1"/>
    <property type="molecule type" value="Genomic_DNA"/>
</dbReference>
<dbReference type="InterPro" id="IPR039567">
    <property type="entry name" value="Gly-zipper"/>
</dbReference>
<evidence type="ECO:0000256" key="1">
    <source>
        <dbReference type="SAM" id="SignalP"/>
    </source>
</evidence>
<evidence type="ECO:0000259" key="2">
    <source>
        <dbReference type="Pfam" id="PF13488"/>
    </source>
</evidence>
<keyword evidence="1" id="KW-0732">Signal</keyword>
<dbReference type="AlphaFoldDB" id="A0A4R4AGV5"/>
<dbReference type="Pfam" id="PF13488">
    <property type="entry name" value="Gly-zipper_Omp"/>
    <property type="match status" value="1"/>
</dbReference>
<evidence type="ECO:0000313" key="3">
    <source>
        <dbReference type="EMBL" id="TCW38512.1"/>
    </source>
</evidence>
<accession>A0A4R4AGV5</accession>
<feature type="signal peptide" evidence="1">
    <location>
        <begin position="1"/>
        <end position="18"/>
    </location>
</feature>
<evidence type="ECO:0000313" key="4">
    <source>
        <dbReference type="Proteomes" id="UP000295247"/>
    </source>
</evidence>
<organism evidence="3 4">
    <name type="scientific">Marichromatium gracile</name>
    <name type="common">Chromatium gracile</name>
    <dbReference type="NCBI Taxonomy" id="1048"/>
    <lineage>
        <taxon>Bacteria</taxon>
        <taxon>Pseudomonadati</taxon>
        <taxon>Pseudomonadota</taxon>
        <taxon>Gammaproteobacteria</taxon>
        <taxon>Chromatiales</taxon>
        <taxon>Chromatiaceae</taxon>
        <taxon>Marichromatium</taxon>
    </lineage>
</organism>
<proteinExistence type="predicted"/>
<comment type="caution">
    <text evidence="3">The sequence shown here is derived from an EMBL/GenBank/DDBJ whole genome shotgun (WGS) entry which is preliminary data.</text>
</comment>
<feature type="chain" id="PRO_5020399449" evidence="1">
    <location>
        <begin position="19"/>
        <end position="76"/>
    </location>
</feature>
<sequence length="76" mass="7148">MKQILFPALALVLTLALAGCGNTTGARVSSGTAIGAATGAIIGSFGADAGAGALIGAGVGALGGRLVDEHAKGHFD</sequence>
<dbReference type="RefSeq" id="WP_123142744.1">
    <property type="nucleotide sequence ID" value="NZ_JAKEDQ010000002.1"/>
</dbReference>
<gene>
    <name evidence="3" type="ORF">EDC29_102408</name>
</gene>
<dbReference type="Proteomes" id="UP000295247">
    <property type="component" value="Unassembled WGS sequence"/>
</dbReference>
<feature type="domain" description="Glycine zipper" evidence="2">
    <location>
        <begin position="31"/>
        <end position="68"/>
    </location>
</feature>
<protein>
    <submittedName>
        <fullName evidence="3">Outer membrane protein with glycine zipper</fullName>
    </submittedName>
</protein>